<dbReference type="Proteomes" id="UP000028999">
    <property type="component" value="Unassembled WGS sequence"/>
</dbReference>
<evidence type="ECO:0000256" key="2">
    <source>
        <dbReference type="ARBA" id="ARBA00022840"/>
    </source>
</evidence>
<feature type="domain" description="Protein kinase" evidence="3">
    <location>
        <begin position="1"/>
        <end position="112"/>
    </location>
</feature>
<keyword evidence="5" id="KW-1185">Reference proteome</keyword>
<dbReference type="PaxDb" id="3708-A0A078HLX1"/>
<dbReference type="GO" id="GO:0005524">
    <property type="term" value="F:ATP binding"/>
    <property type="evidence" value="ECO:0007669"/>
    <property type="project" value="UniProtKB-KW"/>
</dbReference>
<dbReference type="EMBL" id="LK032410">
    <property type="protein sequence ID" value="CDY37858.1"/>
    <property type="molecule type" value="Genomic_DNA"/>
</dbReference>
<accession>A0A078HLX1</accession>
<proteinExistence type="predicted"/>
<dbReference type="PANTHER" id="PTHR24056:SF188">
    <property type="entry name" value="CYCLIN-DEPENDENT KINASE C-2 C"/>
    <property type="match status" value="1"/>
</dbReference>
<dbReference type="InterPro" id="IPR000719">
    <property type="entry name" value="Prot_kinase_dom"/>
</dbReference>
<dbReference type="Gramene" id="CDY37858">
    <property type="protein sequence ID" value="CDY37858"/>
    <property type="gene ID" value="GSBRNA2T00064817001"/>
</dbReference>
<protein>
    <submittedName>
        <fullName evidence="4">BnaC04g31480D protein</fullName>
    </submittedName>
</protein>
<evidence type="ECO:0000313" key="4">
    <source>
        <dbReference type="EMBL" id="CDY37858.1"/>
    </source>
</evidence>
<dbReference type="InterPro" id="IPR011009">
    <property type="entry name" value="Kinase-like_dom_sf"/>
</dbReference>
<dbReference type="Pfam" id="PF00069">
    <property type="entry name" value="Pkinase"/>
    <property type="match status" value="1"/>
</dbReference>
<reference evidence="4 5" key="1">
    <citation type="journal article" date="2014" name="Science">
        <title>Plant genetics. Early allopolyploid evolution in the post-Neolithic Brassica napus oilseed genome.</title>
        <authorList>
            <person name="Chalhoub B."/>
            <person name="Denoeud F."/>
            <person name="Liu S."/>
            <person name="Parkin I.A."/>
            <person name="Tang H."/>
            <person name="Wang X."/>
            <person name="Chiquet J."/>
            <person name="Belcram H."/>
            <person name="Tong C."/>
            <person name="Samans B."/>
            <person name="Correa M."/>
            <person name="Da Silva C."/>
            <person name="Just J."/>
            <person name="Falentin C."/>
            <person name="Koh C.S."/>
            <person name="Le Clainche I."/>
            <person name="Bernard M."/>
            <person name="Bento P."/>
            <person name="Noel B."/>
            <person name="Labadie K."/>
            <person name="Alberti A."/>
            <person name="Charles M."/>
            <person name="Arnaud D."/>
            <person name="Guo H."/>
            <person name="Daviaud C."/>
            <person name="Alamery S."/>
            <person name="Jabbari K."/>
            <person name="Zhao M."/>
            <person name="Edger P.P."/>
            <person name="Chelaifa H."/>
            <person name="Tack D."/>
            <person name="Lassalle G."/>
            <person name="Mestiri I."/>
            <person name="Schnel N."/>
            <person name="Le Paslier M.C."/>
            <person name="Fan G."/>
            <person name="Renault V."/>
            <person name="Bayer P.E."/>
            <person name="Golicz A.A."/>
            <person name="Manoli S."/>
            <person name="Lee T.H."/>
            <person name="Thi V.H."/>
            <person name="Chalabi S."/>
            <person name="Hu Q."/>
            <person name="Fan C."/>
            <person name="Tollenaere R."/>
            <person name="Lu Y."/>
            <person name="Battail C."/>
            <person name="Shen J."/>
            <person name="Sidebottom C.H."/>
            <person name="Wang X."/>
            <person name="Canaguier A."/>
            <person name="Chauveau A."/>
            <person name="Berard A."/>
            <person name="Deniot G."/>
            <person name="Guan M."/>
            <person name="Liu Z."/>
            <person name="Sun F."/>
            <person name="Lim Y.P."/>
            <person name="Lyons E."/>
            <person name="Town C.D."/>
            <person name="Bancroft I."/>
            <person name="Wang X."/>
            <person name="Meng J."/>
            <person name="Ma J."/>
            <person name="Pires J.C."/>
            <person name="King G.J."/>
            <person name="Brunel D."/>
            <person name="Delourme R."/>
            <person name="Renard M."/>
            <person name="Aury J.M."/>
            <person name="Adams K.L."/>
            <person name="Batley J."/>
            <person name="Snowdon R.J."/>
            <person name="Tost J."/>
            <person name="Edwards D."/>
            <person name="Zhou Y."/>
            <person name="Hua W."/>
            <person name="Sharpe A.G."/>
            <person name="Paterson A.H."/>
            <person name="Guan C."/>
            <person name="Wincker P."/>
        </authorList>
    </citation>
    <scope>NUCLEOTIDE SEQUENCE [LARGE SCALE GENOMIC DNA]</scope>
    <source>
        <strain evidence="5">cv. Darmor-bzh</strain>
    </source>
</reference>
<evidence type="ECO:0000259" key="3">
    <source>
        <dbReference type="PROSITE" id="PS50011"/>
    </source>
</evidence>
<dbReference type="PANTHER" id="PTHR24056">
    <property type="entry name" value="CELL DIVISION PROTEIN KINASE"/>
    <property type="match status" value="1"/>
</dbReference>
<dbReference type="OMA" id="PPDSFWI"/>
<organism evidence="4 5">
    <name type="scientific">Brassica napus</name>
    <name type="common">Rape</name>
    <dbReference type="NCBI Taxonomy" id="3708"/>
    <lineage>
        <taxon>Eukaryota</taxon>
        <taxon>Viridiplantae</taxon>
        <taxon>Streptophyta</taxon>
        <taxon>Embryophyta</taxon>
        <taxon>Tracheophyta</taxon>
        <taxon>Spermatophyta</taxon>
        <taxon>Magnoliopsida</taxon>
        <taxon>eudicotyledons</taxon>
        <taxon>Gunneridae</taxon>
        <taxon>Pentapetalae</taxon>
        <taxon>rosids</taxon>
        <taxon>malvids</taxon>
        <taxon>Brassicales</taxon>
        <taxon>Brassicaceae</taxon>
        <taxon>Brassiceae</taxon>
        <taxon>Brassica</taxon>
    </lineage>
</organism>
<keyword evidence="2" id="KW-0067">ATP-binding</keyword>
<evidence type="ECO:0000256" key="1">
    <source>
        <dbReference type="ARBA" id="ARBA00022741"/>
    </source>
</evidence>
<dbReference type="PROSITE" id="PS50011">
    <property type="entry name" value="PROTEIN_KINASE_DOM"/>
    <property type="match status" value="1"/>
</dbReference>
<dbReference type="SUPFAM" id="SSF56112">
    <property type="entry name" value="Protein kinase-like (PK-like)"/>
    <property type="match status" value="1"/>
</dbReference>
<dbReference type="GO" id="GO:0004672">
    <property type="term" value="F:protein kinase activity"/>
    <property type="evidence" value="ECO:0007669"/>
    <property type="project" value="InterPro"/>
</dbReference>
<sequence>MGSTSYGVSIDLWSVGCVFAEILMGKPILKGKTEIEQLHKIYKLCGSPPDSFWIKTRLPHATSFRPQHTYEATLRERCRELPTSGVSLLETLLSMQPYKRGTASSALNSEYFLTTPYACDPSSLPKYPPKKEMDAKYIATICAVGRKHKRPYRAEHDPNSYAKLPIRQDTFEDKNMLNDASVTTTTHGNYYKFSDLPVTTGPAGGFAWAVKRRKDPDNISTLTYYQPSSRRDNDDQIVEEVPSEGKLRRIGERQGSLNGSGLDFSQRDKDFPVKKNLEHLQFGKQSISGPLIFKSGKIDEILQRNESNIRQAVRKFHFQRGKKILITQE</sequence>
<evidence type="ECO:0000313" key="5">
    <source>
        <dbReference type="Proteomes" id="UP000028999"/>
    </source>
</evidence>
<dbReference type="STRING" id="3708.A0A078HLX1"/>
<keyword evidence="1" id="KW-0547">Nucleotide-binding</keyword>
<gene>
    <name evidence="4" type="primary">BnaC04g31480D</name>
    <name evidence="4" type="ORF">GSBRNA2T00064817001</name>
</gene>
<name>A0A078HLX1_BRANA</name>
<dbReference type="InterPro" id="IPR050108">
    <property type="entry name" value="CDK"/>
</dbReference>
<dbReference type="Gene3D" id="1.10.510.10">
    <property type="entry name" value="Transferase(Phosphotransferase) domain 1"/>
    <property type="match status" value="1"/>
</dbReference>
<dbReference type="AlphaFoldDB" id="A0A078HLX1"/>